<dbReference type="Gene3D" id="3.30.70.1070">
    <property type="entry name" value="Sporulation related repeat"/>
    <property type="match status" value="1"/>
</dbReference>
<proteinExistence type="predicted"/>
<dbReference type="AlphaFoldDB" id="A0A2S6HG96"/>
<dbReference type="SUPFAM" id="SSF110997">
    <property type="entry name" value="Sporulation related repeat"/>
    <property type="match status" value="1"/>
</dbReference>
<dbReference type="InterPro" id="IPR052521">
    <property type="entry name" value="Cell_div_SPOR-domain"/>
</dbReference>
<dbReference type="PROSITE" id="PS51724">
    <property type="entry name" value="SPOR"/>
    <property type="match status" value="1"/>
</dbReference>
<dbReference type="InterPro" id="IPR036680">
    <property type="entry name" value="SPOR-like_sf"/>
</dbReference>
<dbReference type="Pfam" id="PF05036">
    <property type="entry name" value="SPOR"/>
    <property type="match status" value="1"/>
</dbReference>
<keyword evidence="2" id="KW-0812">Transmembrane</keyword>
<name>A0A2S6HG96_9GAMM</name>
<dbReference type="GO" id="GO:0042834">
    <property type="term" value="F:peptidoglycan binding"/>
    <property type="evidence" value="ECO:0007669"/>
    <property type="project" value="InterPro"/>
</dbReference>
<feature type="region of interest" description="Disordered" evidence="1">
    <location>
        <begin position="49"/>
        <end position="175"/>
    </location>
</feature>
<dbReference type="InterPro" id="IPR007730">
    <property type="entry name" value="SPOR-like_dom"/>
</dbReference>
<dbReference type="GO" id="GO:0032506">
    <property type="term" value="P:cytokinetic process"/>
    <property type="evidence" value="ECO:0007669"/>
    <property type="project" value="TreeGrafter"/>
</dbReference>
<accession>A0A2S6HG96</accession>
<gene>
    <name evidence="4" type="ORF">B0F87_103115</name>
</gene>
<dbReference type="GO" id="GO:0032153">
    <property type="term" value="C:cell division site"/>
    <property type="evidence" value="ECO:0007669"/>
    <property type="project" value="TreeGrafter"/>
</dbReference>
<organism evidence="4 5">
    <name type="scientific">Methylobacter tundripaludum</name>
    <dbReference type="NCBI Taxonomy" id="173365"/>
    <lineage>
        <taxon>Bacteria</taxon>
        <taxon>Pseudomonadati</taxon>
        <taxon>Pseudomonadota</taxon>
        <taxon>Gammaproteobacteria</taxon>
        <taxon>Methylococcales</taxon>
        <taxon>Methylococcaceae</taxon>
        <taxon>Methylobacter</taxon>
    </lineage>
</organism>
<reference evidence="4 5" key="1">
    <citation type="submission" date="2018-02" db="EMBL/GenBank/DDBJ databases">
        <title>Subsurface microbial communities from deep shales in Ohio and West Virginia, USA.</title>
        <authorList>
            <person name="Wrighton K."/>
        </authorList>
    </citation>
    <scope>NUCLEOTIDE SEQUENCE [LARGE SCALE GENOMIC DNA]</scope>
    <source>
        <strain evidence="4 5">OWC-DMM</strain>
    </source>
</reference>
<dbReference type="EMBL" id="PTIZ01000003">
    <property type="protein sequence ID" value="PPK76508.1"/>
    <property type="molecule type" value="Genomic_DNA"/>
</dbReference>
<dbReference type="GO" id="GO:0030428">
    <property type="term" value="C:cell septum"/>
    <property type="evidence" value="ECO:0007669"/>
    <property type="project" value="TreeGrafter"/>
</dbReference>
<feature type="compositionally biased region" description="Acidic residues" evidence="1">
    <location>
        <begin position="122"/>
        <end position="131"/>
    </location>
</feature>
<sequence length="321" mass="34242">MDHELKQRLIGAVVVTALCAIFIPMLFDDPVDNSGQLVSELSIPAPADSGANTAGKLPTSAEQVSKLPDPEPLSTEATGDTLESTGAAEEVIDEPVAGQPKQGRSEESLYTESEGYTKEDAGAEEVVEPDDSQPKSRLKQTPAEQSLSADTAADGIRKSMAPKMQARESHVETKEPVKVKKVVEPIKLAVKKPEIEPSVEAPKAAALGDAARQPILKQPSSAKSLAAAVAEAKKPVVVPPKATPKLVRWYIQLGSFSKKENAMSLWESLHEQGLPASLDTVQTDKGTSYRLRVGPELDGKKAAAMKARLDKQNIKAILISE</sequence>
<evidence type="ECO:0000256" key="2">
    <source>
        <dbReference type="SAM" id="Phobius"/>
    </source>
</evidence>
<evidence type="ECO:0000313" key="4">
    <source>
        <dbReference type="EMBL" id="PPK76508.1"/>
    </source>
</evidence>
<feature type="compositionally biased region" description="Basic and acidic residues" evidence="1">
    <location>
        <begin position="165"/>
        <end position="175"/>
    </location>
</feature>
<feature type="compositionally biased region" description="Polar residues" evidence="1">
    <location>
        <begin position="75"/>
        <end position="84"/>
    </location>
</feature>
<feature type="transmembrane region" description="Helical" evidence="2">
    <location>
        <begin position="9"/>
        <end position="27"/>
    </location>
</feature>
<keyword evidence="2" id="KW-0472">Membrane</keyword>
<evidence type="ECO:0000313" key="5">
    <source>
        <dbReference type="Proteomes" id="UP000240010"/>
    </source>
</evidence>
<comment type="caution">
    <text evidence="4">The sequence shown here is derived from an EMBL/GenBank/DDBJ whole genome shotgun (WGS) entry which is preliminary data.</text>
</comment>
<dbReference type="PANTHER" id="PTHR38687">
    <property type="entry name" value="CELL DIVISION PROTEIN DEDD-RELATED"/>
    <property type="match status" value="1"/>
</dbReference>
<evidence type="ECO:0000259" key="3">
    <source>
        <dbReference type="PROSITE" id="PS51724"/>
    </source>
</evidence>
<feature type="domain" description="SPOR" evidence="3">
    <location>
        <begin position="243"/>
        <end position="321"/>
    </location>
</feature>
<protein>
    <submittedName>
        <fullName evidence="4">DedD protein</fullName>
    </submittedName>
</protein>
<evidence type="ECO:0000256" key="1">
    <source>
        <dbReference type="SAM" id="MobiDB-lite"/>
    </source>
</evidence>
<dbReference type="PANTHER" id="PTHR38687:SF1">
    <property type="entry name" value="CELL DIVISION PROTEIN DEDD"/>
    <property type="match status" value="1"/>
</dbReference>
<keyword evidence="2" id="KW-1133">Transmembrane helix</keyword>
<dbReference type="RefSeq" id="WP_104428218.1">
    <property type="nucleotide sequence ID" value="NZ_PTIZ01000003.1"/>
</dbReference>
<dbReference type="Proteomes" id="UP000240010">
    <property type="component" value="Unassembled WGS sequence"/>
</dbReference>